<evidence type="ECO:0000256" key="8">
    <source>
        <dbReference type="ARBA" id="ARBA00025164"/>
    </source>
</evidence>
<sequence>MRNKNSTFFANKSLSVRHQETVFDGFFKMRRYRFVHQLYQGGWSNEVEREVFERGDAVVVLPYDPVRDEVVLIEQLRFPALDKVSSPWLVELVAGMIDTDEQPEDVAHRELHEETGLLAQRLQFICKFLPSPGGCSELLHLYFASVDATSIQQHAGLAEENEDIRVFALPRQQVLQQLQQGEITNGATIIGLQWLALNYDKLKL</sequence>
<dbReference type="PANTHER" id="PTHR11839">
    <property type="entry name" value="UDP/ADP-SUGAR PYROPHOSPHATASE"/>
    <property type="match status" value="1"/>
</dbReference>
<comment type="caution">
    <text evidence="16">The sequence shown here is derived from an EMBL/GenBank/DDBJ whole genome shotgun (WGS) entry which is preliminary data.</text>
</comment>
<evidence type="ECO:0000256" key="11">
    <source>
        <dbReference type="ARBA" id="ARBA00033056"/>
    </source>
</evidence>
<dbReference type="Pfam" id="PF00293">
    <property type="entry name" value="NUDIX"/>
    <property type="match status" value="1"/>
</dbReference>
<feature type="domain" description="Nudix hydrolase" evidence="15">
    <location>
        <begin position="53"/>
        <end position="196"/>
    </location>
</feature>
<comment type="catalytic activity">
    <reaction evidence="12">
        <text>ADP-D-ribose + H2O = D-ribose 5-phosphate + AMP + 2 H(+)</text>
        <dbReference type="Rhea" id="RHEA:10412"/>
        <dbReference type="ChEBI" id="CHEBI:15377"/>
        <dbReference type="ChEBI" id="CHEBI:15378"/>
        <dbReference type="ChEBI" id="CHEBI:57967"/>
        <dbReference type="ChEBI" id="CHEBI:78346"/>
        <dbReference type="ChEBI" id="CHEBI:456215"/>
        <dbReference type="EC" id="3.6.1.13"/>
    </reaction>
</comment>
<dbReference type="InterPro" id="IPR020084">
    <property type="entry name" value="NUDIX_hydrolase_CS"/>
</dbReference>
<proteinExistence type="inferred from homology"/>
<dbReference type="Proteomes" id="UP001157439">
    <property type="component" value="Unassembled WGS sequence"/>
</dbReference>
<dbReference type="InterPro" id="IPR000086">
    <property type="entry name" value="NUDIX_hydrolase_dom"/>
</dbReference>
<dbReference type="SUPFAM" id="SSF55811">
    <property type="entry name" value="Nudix"/>
    <property type="match status" value="1"/>
</dbReference>
<feature type="binding site" evidence="13">
    <location>
        <position position="114"/>
    </location>
    <ligand>
        <name>Mg(2+)</name>
        <dbReference type="ChEBI" id="CHEBI:18420"/>
        <label>1</label>
    </ligand>
</feature>
<keyword evidence="5 13" id="KW-0479">Metal-binding</keyword>
<dbReference type="EMBL" id="BSPO01000001">
    <property type="protein sequence ID" value="GLS82473.1"/>
    <property type="molecule type" value="Genomic_DNA"/>
</dbReference>
<dbReference type="GO" id="GO:0047631">
    <property type="term" value="F:ADP-ribose diphosphatase activity"/>
    <property type="evidence" value="ECO:0007669"/>
    <property type="project" value="UniProtKB-EC"/>
</dbReference>
<name>A0AA37WVF5_9GAMM</name>
<dbReference type="NCBIfam" id="TIGR00052">
    <property type="entry name" value="nudix-type nucleoside diphosphatase, YffH/AdpP family"/>
    <property type="match status" value="1"/>
</dbReference>
<dbReference type="InterPro" id="IPR015797">
    <property type="entry name" value="NUDIX_hydrolase-like_dom_sf"/>
</dbReference>
<feature type="binding site" evidence="13">
    <location>
        <position position="94"/>
    </location>
    <ligand>
        <name>Mg(2+)</name>
        <dbReference type="ChEBI" id="CHEBI:18420"/>
        <label>1</label>
    </ligand>
</feature>
<evidence type="ECO:0000256" key="4">
    <source>
        <dbReference type="ARBA" id="ARBA00013297"/>
    </source>
</evidence>
<feature type="binding site" evidence="13">
    <location>
        <position position="162"/>
    </location>
    <ligand>
        <name>Mg(2+)</name>
        <dbReference type="ChEBI" id="CHEBI:18420"/>
        <label>1</label>
    </ligand>
</feature>
<evidence type="ECO:0000313" key="17">
    <source>
        <dbReference type="Proteomes" id="UP001157439"/>
    </source>
</evidence>
<dbReference type="EC" id="3.6.1.13" evidence="3"/>
<protein>
    <recommendedName>
        <fullName evidence="4">ADP-ribose pyrophosphatase</fullName>
        <ecNumber evidence="3">3.6.1.13</ecNumber>
    </recommendedName>
    <alternativeName>
        <fullName evidence="9">ADP-ribose diphosphatase</fullName>
    </alternativeName>
    <alternativeName>
        <fullName evidence="11">ADP-ribose phosphohydrolase</fullName>
    </alternativeName>
    <alternativeName>
        <fullName evidence="10">Adenosine diphosphoribose pyrophosphatase</fullName>
    </alternativeName>
</protein>
<dbReference type="InterPro" id="IPR004385">
    <property type="entry name" value="NDP_pyrophosphatase"/>
</dbReference>
<dbReference type="GO" id="GO:0019144">
    <property type="term" value="F:ADP-sugar diphosphatase activity"/>
    <property type="evidence" value="ECO:0007669"/>
    <property type="project" value="TreeGrafter"/>
</dbReference>
<organism evidence="16 17">
    <name type="scientific">Paraferrimonas haliotis</name>
    <dbReference type="NCBI Taxonomy" id="2013866"/>
    <lineage>
        <taxon>Bacteria</taxon>
        <taxon>Pseudomonadati</taxon>
        <taxon>Pseudomonadota</taxon>
        <taxon>Gammaproteobacteria</taxon>
        <taxon>Alteromonadales</taxon>
        <taxon>Ferrimonadaceae</taxon>
        <taxon>Paraferrimonas</taxon>
    </lineage>
</organism>
<comment type="cofactor">
    <cofactor evidence="1 13">
        <name>Mg(2+)</name>
        <dbReference type="ChEBI" id="CHEBI:18420"/>
    </cofactor>
</comment>
<feature type="binding site" evidence="13">
    <location>
        <position position="110"/>
    </location>
    <ligand>
        <name>Mg(2+)</name>
        <dbReference type="ChEBI" id="CHEBI:18420"/>
        <label>1</label>
    </ligand>
</feature>
<evidence type="ECO:0000313" key="16">
    <source>
        <dbReference type="EMBL" id="GLS82473.1"/>
    </source>
</evidence>
<accession>A0AA37WVF5</accession>
<dbReference type="GO" id="GO:0046872">
    <property type="term" value="F:metal ion binding"/>
    <property type="evidence" value="ECO:0007669"/>
    <property type="project" value="UniProtKB-KW"/>
</dbReference>
<gene>
    <name evidence="16" type="primary">nudF</name>
    <name evidence="16" type="ORF">GCM10007894_04500</name>
</gene>
<dbReference type="PANTHER" id="PTHR11839:SF5">
    <property type="entry name" value="ADP-RIBOSE PYROPHOSPHATASE"/>
    <property type="match status" value="1"/>
</dbReference>
<evidence type="ECO:0000256" key="14">
    <source>
        <dbReference type="PIRSR" id="PIRSR604385-3"/>
    </source>
</evidence>
<comment type="function">
    <text evidence="8">Acts on ADP-mannose and ADP-glucose as well as ADP-ribose. Prevents glycogen biosynthesis. The reaction catalyzed by this enzyme is a limiting step of the gluconeogenic process.</text>
</comment>
<dbReference type="GO" id="GO:0019693">
    <property type="term" value="P:ribose phosphate metabolic process"/>
    <property type="evidence" value="ECO:0007669"/>
    <property type="project" value="TreeGrafter"/>
</dbReference>
<dbReference type="RefSeq" id="WP_233132577.1">
    <property type="nucleotide sequence ID" value="NZ_BSPO01000001.1"/>
</dbReference>
<keyword evidence="17" id="KW-1185">Reference proteome</keyword>
<reference evidence="16 17" key="1">
    <citation type="journal article" date="2014" name="Int. J. Syst. Evol. Microbiol.">
        <title>Complete genome sequence of Corynebacterium casei LMG S-19264T (=DSM 44701T), isolated from a smear-ripened cheese.</title>
        <authorList>
            <consortium name="US DOE Joint Genome Institute (JGI-PGF)"/>
            <person name="Walter F."/>
            <person name="Albersmeier A."/>
            <person name="Kalinowski J."/>
            <person name="Ruckert C."/>
        </authorList>
    </citation>
    <scope>NUCLEOTIDE SEQUENCE [LARGE SCALE GENOMIC DNA]</scope>
    <source>
        <strain evidence="16 17">NBRC 112785</strain>
    </source>
</reference>
<evidence type="ECO:0000256" key="10">
    <source>
        <dbReference type="ARBA" id="ARBA00030308"/>
    </source>
</evidence>
<dbReference type="AlphaFoldDB" id="A0AA37WVF5"/>
<dbReference type="Gene3D" id="3.90.79.10">
    <property type="entry name" value="Nucleoside Triphosphate Pyrophosphohydrolase"/>
    <property type="match status" value="1"/>
</dbReference>
<feature type="short sequence motif" description="Nudix box" evidence="14">
    <location>
        <begin position="95"/>
        <end position="117"/>
    </location>
</feature>
<dbReference type="GO" id="GO:0006753">
    <property type="term" value="P:nucleoside phosphate metabolic process"/>
    <property type="evidence" value="ECO:0007669"/>
    <property type="project" value="TreeGrafter"/>
</dbReference>
<dbReference type="PROSITE" id="PS51462">
    <property type="entry name" value="NUDIX"/>
    <property type="match status" value="1"/>
</dbReference>
<keyword evidence="6" id="KW-0378">Hydrolase</keyword>
<evidence type="ECO:0000256" key="13">
    <source>
        <dbReference type="PIRSR" id="PIRSR604385-2"/>
    </source>
</evidence>
<keyword evidence="7 13" id="KW-0460">Magnesium</keyword>
<comment type="similarity">
    <text evidence="2">Belongs to the Nudix hydrolase family. NudF subfamily.</text>
</comment>
<evidence type="ECO:0000256" key="5">
    <source>
        <dbReference type="ARBA" id="ARBA00022723"/>
    </source>
</evidence>
<evidence type="ECO:0000256" key="12">
    <source>
        <dbReference type="ARBA" id="ARBA00049546"/>
    </source>
</evidence>
<dbReference type="GO" id="GO:0005829">
    <property type="term" value="C:cytosol"/>
    <property type="evidence" value="ECO:0007669"/>
    <property type="project" value="TreeGrafter"/>
</dbReference>
<evidence type="ECO:0000256" key="2">
    <source>
        <dbReference type="ARBA" id="ARBA00007482"/>
    </source>
</evidence>
<evidence type="ECO:0000256" key="9">
    <source>
        <dbReference type="ARBA" id="ARBA00030162"/>
    </source>
</evidence>
<evidence type="ECO:0000256" key="1">
    <source>
        <dbReference type="ARBA" id="ARBA00001946"/>
    </source>
</evidence>
<evidence type="ECO:0000256" key="3">
    <source>
        <dbReference type="ARBA" id="ARBA00012453"/>
    </source>
</evidence>
<evidence type="ECO:0000256" key="7">
    <source>
        <dbReference type="ARBA" id="ARBA00022842"/>
    </source>
</evidence>
<dbReference type="PROSITE" id="PS00893">
    <property type="entry name" value="NUDIX_BOX"/>
    <property type="match status" value="1"/>
</dbReference>
<dbReference type="CDD" id="cd24155">
    <property type="entry name" value="NUDIX_ADPRase"/>
    <property type="match status" value="1"/>
</dbReference>
<evidence type="ECO:0000256" key="6">
    <source>
        <dbReference type="ARBA" id="ARBA00022801"/>
    </source>
</evidence>
<evidence type="ECO:0000259" key="15">
    <source>
        <dbReference type="PROSITE" id="PS51462"/>
    </source>
</evidence>